<evidence type="ECO:0000313" key="2">
    <source>
        <dbReference type="EMBL" id="NNH70760.1"/>
    </source>
</evidence>
<feature type="domain" description="Mce/MlaD" evidence="1">
    <location>
        <begin position="40"/>
        <end position="112"/>
    </location>
</feature>
<comment type="caution">
    <text evidence="2">The sequence shown here is derived from an EMBL/GenBank/DDBJ whole genome shotgun (WGS) entry which is preliminary data.</text>
</comment>
<keyword evidence="3" id="KW-1185">Reference proteome</keyword>
<organism evidence="2 3">
    <name type="scientific">Nocardia uniformis</name>
    <dbReference type="NCBI Taxonomy" id="53432"/>
    <lineage>
        <taxon>Bacteria</taxon>
        <taxon>Bacillati</taxon>
        <taxon>Actinomycetota</taxon>
        <taxon>Actinomycetes</taxon>
        <taxon>Mycobacteriales</taxon>
        <taxon>Nocardiaceae</taxon>
        <taxon>Nocardia</taxon>
    </lineage>
</organism>
<proteinExistence type="predicted"/>
<dbReference type="Pfam" id="PF02470">
    <property type="entry name" value="MlaD"/>
    <property type="match status" value="1"/>
</dbReference>
<evidence type="ECO:0000313" key="3">
    <source>
        <dbReference type="Proteomes" id="UP000586827"/>
    </source>
</evidence>
<dbReference type="InterPro" id="IPR003399">
    <property type="entry name" value="Mce/MlaD"/>
</dbReference>
<gene>
    <name evidence="2" type="ORF">HLB23_12940</name>
</gene>
<name>A0A849C2U8_9NOCA</name>
<dbReference type="RefSeq" id="WP_067522394.1">
    <property type="nucleotide sequence ID" value="NZ_JABELX010000004.1"/>
</dbReference>
<evidence type="ECO:0000259" key="1">
    <source>
        <dbReference type="Pfam" id="PF02470"/>
    </source>
</evidence>
<sequence>MKLSLSGPVSLVLLLVLTLVCGSYMAVGVLNWDPRTERNAVTVLVDTSGGLMKTSEVALRGMPIGRVRSIEATSVGLAVRLEYDASYRIPADSEIRISNLSAAGEQFLDFRPTGTVGPFLRDGDIVPARQVRIATTVGDALAKLDALTAQIDPQKVERLATTFAAGFSGRDADVANLTRALTLTAGMLRDKRDAIARLYANVQTLGDNFDGRAAELSATAPDVTNALPEILHIIASFQNFSYVGEEIFEDPIGPLVRRLDQYIAMLGPDLGHIATALKPATSAIKPIRVDAGSIIDLLATVFPGDGTAHITVDGPR</sequence>
<accession>A0A849C2U8</accession>
<dbReference type="AlphaFoldDB" id="A0A849C2U8"/>
<dbReference type="GO" id="GO:0005576">
    <property type="term" value="C:extracellular region"/>
    <property type="evidence" value="ECO:0007669"/>
    <property type="project" value="TreeGrafter"/>
</dbReference>
<protein>
    <submittedName>
        <fullName evidence="2">MCE family protein</fullName>
    </submittedName>
</protein>
<reference evidence="2 3" key="1">
    <citation type="submission" date="2020-05" db="EMBL/GenBank/DDBJ databases">
        <title>MicrobeNet Type strains.</title>
        <authorList>
            <person name="Nicholson A.C."/>
        </authorList>
    </citation>
    <scope>NUCLEOTIDE SEQUENCE [LARGE SCALE GENOMIC DNA]</scope>
    <source>
        <strain evidence="2 3">JCM 3224</strain>
    </source>
</reference>
<dbReference type="EMBL" id="JABELX010000004">
    <property type="protein sequence ID" value="NNH70760.1"/>
    <property type="molecule type" value="Genomic_DNA"/>
</dbReference>
<dbReference type="InterPro" id="IPR052336">
    <property type="entry name" value="MlaD_Phospholipid_Transporter"/>
</dbReference>
<dbReference type="PANTHER" id="PTHR33371:SF16">
    <property type="entry name" value="MCE-FAMILY PROTEIN MCE3F"/>
    <property type="match status" value="1"/>
</dbReference>
<dbReference type="PANTHER" id="PTHR33371">
    <property type="entry name" value="INTERMEMBRANE PHOSPHOLIPID TRANSPORT SYSTEM BINDING PROTEIN MLAD-RELATED"/>
    <property type="match status" value="1"/>
</dbReference>
<dbReference type="Proteomes" id="UP000586827">
    <property type="component" value="Unassembled WGS sequence"/>
</dbReference>